<keyword evidence="3" id="KW-1185">Reference proteome</keyword>
<feature type="compositionally biased region" description="Basic residues" evidence="1">
    <location>
        <begin position="559"/>
        <end position="570"/>
    </location>
</feature>
<evidence type="ECO:0000313" key="3">
    <source>
        <dbReference type="Proteomes" id="UP000751190"/>
    </source>
</evidence>
<comment type="caution">
    <text evidence="2">The sequence shown here is derived from an EMBL/GenBank/DDBJ whole genome shotgun (WGS) entry which is preliminary data.</text>
</comment>
<name>A0A8J5XD93_DIALT</name>
<protein>
    <submittedName>
        <fullName evidence="2">Uncharacterized protein</fullName>
    </submittedName>
</protein>
<feature type="compositionally biased region" description="Low complexity" evidence="1">
    <location>
        <begin position="15"/>
        <end position="44"/>
    </location>
</feature>
<reference evidence="2" key="1">
    <citation type="submission" date="2021-05" db="EMBL/GenBank/DDBJ databases">
        <title>The genome of the haptophyte Pavlova lutheri (Diacronema luteri, Pavlovales) - a model for lipid biosynthesis in eukaryotic algae.</title>
        <authorList>
            <person name="Hulatt C.J."/>
            <person name="Posewitz M.C."/>
        </authorList>
    </citation>
    <scope>NUCLEOTIDE SEQUENCE</scope>
    <source>
        <strain evidence="2">NIVA-4/92</strain>
    </source>
</reference>
<dbReference type="EMBL" id="JAGTXO010000049">
    <property type="protein sequence ID" value="KAG8458680.1"/>
    <property type="molecule type" value="Genomic_DNA"/>
</dbReference>
<proteinExistence type="predicted"/>
<sequence>MADDDAGADGGGGSSAPAGVVGVSVMDQSAAAPRPSAPAAPRRAAPAERPVDTVDTTGEQFRKALAWIDQQPNPGQAVIAGVKVLQNDLNKKHWFKNNEGVYQRALGLRSDDKVTSTKNARLVVARFLVVYAPFRAAMGADLDAVAILPYGGSVDLAGDDDNDGDGVAESVLGWAPFQFGDAGNVSELVQRVGAMIKSLRCDFDLNNSTHKATLGGLVTAHGLTREVGNNRLEVNMDKWVEHGMATFRPAPPRKVSMIDAVARLVMVMRMPALQEELAQLRCGVTRNELDRKGPSTAHLLKSRDSPILKIFYDRSTTFEDPAGMAQETFLSDETLTPNPNQDFSQVDPARLYEEYVRVKAAIAVPAANWMKSGNNDAPFSNFCNDRLIAYIFHIFKESAKLGPDGRFTEILPGWFQALGGLAPDIGATASGARRSVVGAAGLARADLLVQRGVSPLKRGGCTARKAARSLPSDGGAEGVDAAALVIADAIRFSSAPPETTLSYLKGTLECAVMIEKSTDPRMQALYGHLLDKAGAAMTLLQPTQTRGADGLATTANSPAHRRAARGRSSGHGHGWSAAAGDGDATGFARA</sequence>
<dbReference type="Proteomes" id="UP000751190">
    <property type="component" value="Unassembled WGS sequence"/>
</dbReference>
<evidence type="ECO:0000313" key="2">
    <source>
        <dbReference type="EMBL" id="KAG8458680.1"/>
    </source>
</evidence>
<feature type="region of interest" description="Disordered" evidence="1">
    <location>
        <begin position="548"/>
        <end position="582"/>
    </location>
</feature>
<dbReference type="AlphaFoldDB" id="A0A8J5XD93"/>
<organism evidence="2 3">
    <name type="scientific">Diacronema lutheri</name>
    <name type="common">Unicellular marine alga</name>
    <name type="synonym">Monochrysis lutheri</name>
    <dbReference type="NCBI Taxonomy" id="2081491"/>
    <lineage>
        <taxon>Eukaryota</taxon>
        <taxon>Haptista</taxon>
        <taxon>Haptophyta</taxon>
        <taxon>Pavlovophyceae</taxon>
        <taxon>Pavlovales</taxon>
        <taxon>Pavlovaceae</taxon>
        <taxon>Diacronema</taxon>
    </lineage>
</organism>
<gene>
    <name evidence="2" type="ORF">KFE25_008477</name>
</gene>
<feature type="region of interest" description="Disordered" evidence="1">
    <location>
        <begin position="1"/>
        <end position="55"/>
    </location>
</feature>
<accession>A0A8J5XD93</accession>
<evidence type="ECO:0000256" key="1">
    <source>
        <dbReference type="SAM" id="MobiDB-lite"/>
    </source>
</evidence>